<evidence type="ECO:0000256" key="17">
    <source>
        <dbReference type="ARBA" id="ARBA00058024"/>
    </source>
</evidence>
<gene>
    <name evidence="20" type="ORF">ZOSMA_3G00375</name>
</gene>
<keyword evidence="10" id="KW-0378">Hydrolase</keyword>
<dbReference type="SMART" id="SM00478">
    <property type="entry name" value="ENDO3c"/>
    <property type="match status" value="1"/>
</dbReference>
<dbReference type="GO" id="GO:0051539">
    <property type="term" value="F:4 iron, 4 sulfur cluster binding"/>
    <property type="evidence" value="ECO:0007669"/>
    <property type="project" value="UniProtKB-UniRule"/>
</dbReference>
<evidence type="ECO:0000256" key="16">
    <source>
        <dbReference type="ARBA" id="ARBA00023295"/>
    </source>
</evidence>
<dbReference type="SUPFAM" id="SSF55811">
    <property type="entry name" value="Nudix"/>
    <property type="match status" value="1"/>
</dbReference>
<evidence type="ECO:0000256" key="4">
    <source>
        <dbReference type="ARBA" id="ARBA00008343"/>
    </source>
</evidence>
<evidence type="ECO:0000256" key="12">
    <source>
        <dbReference type="ARBA" id="ARBA00023014"/>
    </source>
</evidence>
<comment type="cofactor">
    <cofactor evidence="18">
        <name>[4Fe-4S] cluster</name>
        <dbReference type="ChEBI" id="CHEBI:49883"/>
    </cofactor>
    <text evidence="18">Binds 1 [4Fe-4S] cluster.</text>
</comment>
<evidence type="ECO:0000256" key="8">
    <source>
        <dbReference type="ARBA" id="ARBA00022723"/>
    </source>
</evidence>
<comment type="similarity">
    <text evidence="4 18">Belongs to the Nth/MutY family.</text>
</comment>
<dbReference type="SUPFAM" id="SSF48150">
    <property type="entry name" value="DNA-glycosylase"/>
    <property type="match status" value="1"/>
</dbReference>
<dbReference type="InterPro" id="IPR015797">
    <property type="entry name" value="NUDIX_hydrolase-like_dom_sf"/>
</dbReference>
<evidence type="ECO:0000313" key="20">
    <source>
        <dbReference type="EMBL" id="KMZ63560.1"/>
    </source>
</evidence>
<dbReference type="Gene3D" id="1.10.340.30">
    <property type="entry name" value="Hypothetical protein, domain 2"/>
    <property type="match status" value="1"/>
</dbReference>
<evidence type="ECO:0000256" key="18">
    <source>
        <dbReference type="RuleBase" id="RU365096"/>
    </source>
</evidence>
<evidence type="ECO:0000313" key="21">
    <source>
        <dbReference type="Proteomes" id="UP000036987"/>
    </source>
</evidence>
<comment type="caution">
    <text evidence="20">The sequence shown here is derived from an EMBL/GenBank/DDBJ whole genome shotgun (WGS) entry which is preliminary data.</text>
</comment>
<dbReference type="GO" id="GO:0005739">
    <property type="term" value="C:mitochondrion"/>
    <property type="evidence" value="ECO:0007669"/>
    <property type="project" value="UniProtKB-SubCell"/>
</dbReference>
<feature type="domain" description="HhH-GPD" evidence="19">
    <location>
        <begin position="116"/>
        <end position="265"/>
    </location>
</feature>
<keyword evidence="7" id="KW-0004">4Fe-4S</keyword>
<sequence>MLTCLILLPIPVFKNSNFPAITLPSFFMASGTRSIRKRKQPEAQYHPMPMKEEEGAVLPSDCVSDIEDFSLEETLRLRPSLLRWYDENKRTLPWRDPPKSGSEEDRAYAVWVSEVMLQQTRVVAVIDYYNRWMKRWPTLRHLSDATQEEVNEMWAGLGYYRRARFLLEGAQSLVKATEFPRTASSLREVRGIGSYTAGAIASIAFNEPVPVVDGNVIRVITRLKSISSNPKESATIKAIWKLAGQAVDPSRPGDFNQAIMELGATLCSVTNPNCSTCPLSDQCQAFALSKRSSSMKVTDYPLKVAKPKQKLQFAAVCVVKILSESDLDKIPKFLLVKRPDKGLLAGLWEFPSVLMDEEEHTDEKARRKMIDIYLKTSFNLDIEMRNSFNLVSRKDVGKYVHVFSHIRLHMNVELLIISITETSFFEGCEEKHQTWKYVDEDSLQSMGLTSGIRKVYNMTQKFKEKNIQESEHFRCQMKKKIKRKV</sequence>
<comment type="subcellular location">
    <subcellularLocation>
        <location evidence="3">Mitochondrion</location>
    </subcellularLocation>
    <subcellularLocation>
        <location evidence="2">Nucleus</location>
    </subcellularLocation>
</comment>
<comment type="catalytic activity">
    <reaction evidence="1 18">
        <text>Hydrolyzes free adenine bases from 7,8-dihydro-8-oxoguanine:adenine mismatched double-stranded DNA, leaving an apurinic site.</text>
        <dbReference type="EC" id="3.2.2.31"/>
    </reaction>
</comment>
<evidence type="ECO:0000256" key="5">
    <source>
        <dbReference type="ARBA" id="ARBA00012045"/>
    </source>
</evidence>
<dbReference type="GO" id="GO:0006298">
    <property type="term" value="P:mismatch repair"/>
    <property type="evidence" value="ECO:0000318"/>
    <property type="project" value="GO_Central"/>
</dbReference>
<keyword evidence="15" id="KW-0539">Nucleus</keyword>
<comment type="function">
    <text evidence="18">Adenine glycosylase active on G-A mispairs.</text>
</comment>
<protein>
    <recommendedName>
        <fullName evidence="6 18">Adenine DNA glycosylase</fullName>
        <ecNumber evidence="5 18">3.2.2.31</ecNumber>
    </recommendedName>
</protein>
<dbReference type="CDD" id="cd00056">
    <property type="entry name" value="ENDO3c"/>
    <property type="match status" value="1"/>
</dbReference>
<dbReference type="GO" id="GO:0005634">
    <property type="term" value="C:nucleus"/>
    <property type="evidence" value="ECO:0000318"/>
    <property type="project" value="GO_Central"/>
</dbReference>
<dbReference type="EMBL" id="LFYR01001213">
    <property type="protein sequence ID" value="KMZ63560.1"/>
    <property type="molecule type" value="Genomic_DNA"/>
</dbReference>
<dbReference type="PANTHER" id="PTHR42944:SF1">
    <property type="entry name" value="ADENINE DNA GLYCOSYLASE"/>
    <property type="match status" value="1"/>
</dbReference>
<evidence type="ECO:0000256" key="6">
    <source>
        <dbReference type="ARBA" id="ARBA00022023"/>
    </source>
</evidence>
<dbReference type="GO" id="GO:0035485">
    <property type="term" value="F:adenine/guanine mispair binding"/>
    <property type="evidence" value="ECO:0000318"/>
    <property type="project" value="GO_Central"/>
</dbReference>
<evidence type="ECO:0000259" key="19">
    <source>
        <dbReference type="SMART" id="SM00478"/>
    </source>
</evidence>
<accession>A0A0K9P5U9</accession>
<dbReference type="FunFam" id="1.10.340.30:FF:000002">
    <property type="entry name" value="Adenine DNA glycosylase"/>
    <property type="match status" value="1"/>
</dbReference>
<dbReference type="Pfam" id="PF14815">
    <property type="entry name" value="NUDIX_4"/>
    <property type="match status" value="1"/>
</dbReference>
<organism evidence="20 21">
    <name type="scientific">Zostera marina</name>
    <name type="common">Eelgrass</name>
    <dbReference type="NCBI Taxonomy" id="29655"/>
    <lineage>
        <taxon>Eukaryota</taxon>
        <taxon>Viridiplantae</taxon>
        <taxon>Streptophyta</taxon>
        <taxon>Embryophyta</taxon>
        <taxon>Tracheophyta</taxon>
        <taxon>Spermatophyta</taxon>
        <taxon>Magnoliopsida</taxon>
        <taxon>Liliopsida</taxon>
        <taxon>Zosteraceae</taxon>
        <taxon>Zostera</taxon>
    </lineage>
</organism>
<dbReference type="OrthoDB" id="10248838at2759"/>
<evidence type="ECO:0000256" key="14">
    <source>
        <dbReference type="ARBA" id="ARBA00023204"/>
    </source>
</evidence>
<dbReference type="GO" id="GO:0006284">
    <property type="term" value="P:base-excision repair"/>
    <property type="evidence" value="ECO:0000318"/>
    <property type="project" value="GO_Central"/>
</dbReference>
<evidence type="ECO:0000256" key="9">
    <source>
        <dbReference type="ARBA" id="ARBA00022763"/>
    </source>
</evidence>
<dbReference type="Gene3D" id="1.10.1670.10">
    <property type="entry name" value="Helix-hairpin-Helix base-excision DNA repair enzymes (C-terminal)"/>
    <property type="match status" value="1"/>
</dbReference>
<evidence type="ECO:0000256" key="2">
    <source>
        <dbReference type="ARBA" id="ARBA00004123"/>
    </source>
</evidence>
<comment type="function">
    <text evidence="17">Involved in oxidative DNA damage repair. Initiates repair of A*oxoG to C*G by removing the inappropriately paired adenine base from the DNA backbone. Possesses both adenine and 2-OH-A DNA glycosylase activities.</text>
</comment>
<evidence type="ECO:0000256" key="15">
    <source>
        <dbReference type="ARBA" id="ARBA00023242"/>
    </source>
</evidence>
<keyword evidence="14" id="KW-0234">DNA repair</keyword>
<proteinExistence type="inferred from homology"/>
<dbReference type="InterPro" id="IPR023170">
    <property type="entry name" value="HhH_base_excis_C"/>
</dbReference>
<keyword evidence="21" id="KW-1185">Reference proteome</keyword>
<dbReference type="InterPro" id="IPR003265">
    <property type="entry name" value="HhH-GPD_domain"/>
</dbReference>
<keyword evidence="16 18" id="KW-0326">Glycosidase</keyword>
<dbReference type="Pfam" id="PF00730">
    <property type="entry name" value="HhH-GPD"/>
    <property type="match status" value="1"/>
</dbReference>
<evidence type="ECO:0000256" key="7">
    <source>
        <dbReference type="ARBA" id="ARBA00022485"/>
    </source>
</evidence>
<dbReference type="OMA" id="CRPGDFN"/>
<evidence type="ECO:0000256" key="1">
    <source>
        <dbReference type="ARBA" id="ARBA00000843"/>
    </source>
</evidence>
<reference evidence="21" key="1">
    <citation type="journal article" date="2016" name="Nature">
        <title>The genome of the seagrass Zostera marina reveals angiosperm adaptation to the sea.</title>
        <authorList>
            <person name="Olsen J.L."/>
            <person name="Rouze P."/>
            <person name="Verhelst B."/>
            <person name="Lin Y.-C."/>
            <person name="Bayer T."/>
            <person name="Collen J."/>
            <person name="Dattolo E."/>
            <person name="De Paoli E."/>
            <person name="Dittami S."/>
            <person name="Maumus F."/>
            <person name="Michel G."/>
            <person name="Kersting A."/>
            <person name="Lauritano C."/>
            <person name="Lohaus R."/>
            <person name="Toepel M."/>
            <person name="Tonon T."/>
            <person name="Vanneste K."/>
            <person name="Amirebrahimi M."/>
            <person name="Brakel J."/>
            <person name="Bostroem C."/>
            <person name="Chovatia M."/>
            <person name="Grimwood J."/>
            <person name="Jenkins J.W."/>
            <person name="Jueterbock A."/>
            <person name="Mraz A."/>
            <person name="Stam W.T."/>
            <person name="Tice H."/>
            <person name="Bornberg-Bauer E."/>
            <person name="Green P.J."/>
            <person name="Pearson G.A."/>
            <person name="Procaccini G."/>
            <person name="Duarte C.M."/>
            <person name="Schmutz J."/>
            <person name="Reusch T.B.H."/>
            <person name="Van de Peer Y."/>
        </authorList>
    </citation>
    <scope>NUCLEOTIDE SEQUENCE [LARGE SCALE GENOMIC DNA]</scope>
    <source>
        <strain evidence="21">cv. Finnish</strain>
    </source>
</reference>
<dbReference type="InterPro" id="IPR011257">
    <property type="entry name" value="DNA_glycosylase"/>
</dbReference>
<dbReference type="Proteomes" id="UP000036987">
    <property type="component" value="Unassembled WGS sequence"/>
</dbReference>
<dbReference type="InterPro" id="IPR044298">
    <property type="entry name" value="MIG/MutY"/>
</dbReference>
<keyword evidence="11 18" id="KW-0408">Iron</keyword>
<dbReference type="InterPro" id="IPR029119">
    <property type="entry name" value="MutY_C"/>
</dbReference>
<dbReference type="STRING" id="29655.A0A0K9P5U9"/>
<dbReference type="Gene3D" id="3.90.79.10">
    <property type="entry name" value="Nucleoside Triphosphate Pyrophosphohydrolase"/>
    <property type="match status" value="1"/>
</dbReference>
<dbReference type="GO" id="GO:0032357">
    <property type="term" value="F:oxidized purine DNA binding"/>
    <property type="evidence" value="ECO:0000318"/>
    <property type="project" value="GO_Central"/>
</dbReference>
<name>A0A0K9P5U9_ZOSMR</name>
<evidence type="ECO:0000256" key="10">
    <source>
        <dbReference type="ARBA" id="ARBA00022801"/>
    </source>
</evidence>
<dbReference type="GO" id="GO:0046872">
    <property type="term" value="F:metal ion binding"/>
    <property type="evidence" value="ECO:0007669"/>
    <property type="project" value="UniProtKB-UniRule"/>
</dbReference>
<keyword evidence="13" id="KW-0496">Mitochondrion</keyword>
<dbReference type="FunFam" id="1.10.1670.10:FF:000002">
    <property type="entry name" value="Adenine DNA glycosylase"/>
    <property type="match status" value="1"/>
</dbReference>
<dbReference type="CDD" id="cd03431">
    <property type="entry name" value="NUDIX_DNA_Glycosylase_C-MutY"/>
    <property type="match status" value="1"/>
</dbReference>
<keyword evidence="12" id="KW-0411">Iron-sulfur</keyword>
<dbReference type="GO" id="GO:0034039">
    <property type="term" value="F:8-oxo-7,8-dihydroguanine DNA N-glycosylase activity"/>
    <property type="evidence" value="ECO:0000318"/>
    <property type="project" value="GO_Central"/>
</dbReference>
<dbReference type="AlphaFoldDB" id="A0A0K9P5U9"/>
<dbReference type="FunFam" id="3.90.79.10:FF:000026">
    <property type="entry name" value="Adenine DNA glycosylase"/>
    <property type="match status" value="1"/>
</dbReference>
<dbReference type="PANTHER" id="PTHR42944">
    <property type="entry name" value="ADENINE DNA GLYCOSYLASE"/>
    <property type="match status" value="1"/>
</dbReference>
<evidence type="ECO:0000256" key="13">
    <source>
        <dbReference type="ARBA" id="ARBA00023128"/>
    </source>
</evidence>
<keyword evidence="8" id="KW-0479">Metal-binding</keyword>
<evidence type="ECO:0000256" key="3">
    <source>
        <dbReference type="ARBA" id="ARBA00004173"/>
    </source>
</evidence>
<keyword evidence="9 18" id="KW-0227">DNA damage</keyword>
<evidence type="ECO:0000256" key="11">
    <source>
        <dbReference type="ARBA" id="ARBA00023004"/>
    </source>
</evidence>
<dbReference type="EC" id="3.2.2.31" evidence="5 18"/>
<dbReference type="GO" id="GO:0000701">
    <property type="term" value="F:purine-specific mismatch base pair DNA N-glycosylase activity"/>
    <property type="evidence" value="ECO:0000318"/>
    <property type="project" value="GO_Central"/>
</dbReference>